<feature type="signal peptide" evidence="1">
    <location>
        <begin position="1"/>
        <end position="18"/>
    </location>
</feature>
<feature type="chain" id="PRO_5034487015" evidence="1">
    <location>
        <begin position="19"/>
        <end position="133"/>
    </location>
</feature>
<sequence length="133" mass="14217">MYPSLLTVLASLTAAALADQHASLTAKAPTDWACAGANTGNDVILEQYNYTAADWECVPYAPPHGSNIFVTFGDPQYYSIDVYSDPHCGTFAADTLTPSQDMVNEGGTTECVYMETVGWADWQSAKISGAFMG</sequence>
<evidence type="ECO:0000313" key="3">
    <source>
        <dbReference type="Proteomes" id="UP000664203"/>
    </source>
</evidence>
<protein>
    <submittedName>
        <fullName evidence="2">Uncharacterized protein</fullName>
    </submittedName>
</protein>
<comment type="caution">
    <text evidence="2">The sequence shown here is derived from an EMBL/GenBank/DDBJ whole genome shotgun (WGS) entry which is preliminary data.</text>
</comment>
<keyword evidence="3" id="KW-1185">Reference proteome</keyword>
<dbReference type="AlphaFoldDB" id="A0A8H3IWK8"/>
<gene>
    <name evidence="2" type="ORF">ALECFALPRED_004968</name>
</gene>
<keyword evidence="1" id="KW-0732">Signal</keyword>
<proteinExistence type="predicted"/>
<organism evidence="2 3">
    <name type="scientific">Alectoria fallacina</name>
    <dbReference type="NCBI Taxonomy" id="1903189"/>
    <lineage>
        <taxon>Eukaryota</taxon>
        <taxon>Fungi</taxon>
        <taxon>Dikarya</taxon>
        <taxon>Ascomycota</taxon>
        <taxon>Pezizomycotina</taxon>
        <taxon>Lecanoromycetes</taxon>
        <taxon>OSLEUM clade</taxon>
        <taxon>Lecanoromycetidae</taxon>
        <taxon>Lecanorales</taxon>
        <taxon>Lecanorineae</taxon>
        <taxon>Parmeliaceae</taxon>
        <taxon>Alectoria</taxon>
    </lineage>
</organism>
<evidence type="ECO:0000313" key="2">
    <source>
        <dbReference type="EMBL" id="CAF9931265.1"/>
    </source>
</evidence>
<name>A0A8H3IWK8_9LECA</name>
<reference evidence="2" key="1">
    <citation type="submission" date="2021-03" db="EMBL/GenBank/DDBJ databases">
        <authorList>
            <person name="Tagirdzhanova G."/>
        </authorList>
    </citation>
    <scope>NUCLEOTIDE SEQUENCE</scope>
</reference>
<dbReference type="Proteomes" id="UP000664203">
    <property type="component" value="Unassembled WGS sequence"/>
</dbReference>
<evidence type="ECO:0000256" key="1">
    <source>
        <dbReference type="SAM" id="SignalP"/>
    </source>
</evidence>
<accession>A0A8H3IWK8</accession>
<dbReference type="EMBL" id="CAJPDR010000303">
    <property type="protein sequence ID" value="CAF9931265.1"/>
    <property type="molecule type" value="Genomic_DNA"/>
</dbReference>